<feature type="transmembrane region" description="Helical" evidence="2">
    <location>
        <begin position="187"/>
        <end position="204"/>
    </location>
</feature>
<evidence type="ECO:0000313" key="4">
    <source>
        <dbReference type="Proteomes" id="UP000241229"/>
    </source>
</evidence>
<dbReference type="PIRSF" id="PIRSF009141">
    <property type="entry name" value="UCP009141"/>
    <property type="match status" value="1"/>
</dbReference>
<protein>
    <submittedName>
        <fullName evidence="3">DUF817 domain-containing protein</fullName>
    </submittedName>
</protein>
<dbReference type="Pfam" id="PF05675">
    <property type="entry name" value="DUF817"/>
    <property type="match status" value="1"/>
</dbReference>
<feature type="transmembrane region" description="Helical" evidence="2">
    <location>
        <begin position="258"/>
        <end position="276"/>
    </location>
</feature>
<name>A0A2P7S992_9HYPH</name>
<sequence length="306" mass="34212">MNRFTSVEARIDGAAHAVLDRLPGQGLSGALVEFVVFGLKQAWACLFGGLMLALILATKYLPPDAIGLARYDFLFLAALTVQVAMLAFRLETPSEAKVILIFHVVGTAMEIFKTSAGSWIYPEESVFRIGGVPLFSGFMYAAVGSYIARISRIFDMRYASYPPPWATVCLAAAIYVNFFAHHFVADLRYVLFAVTVLLFLRTTVHYRVFRFRHRMPLLVGFLLVALFIWLAENIGTWSRAWLYPGQRDGWAPVSIHKLGAWYLLMIISFVLVTLVHRPKAVEAAERDQRASDGLPADAVTEDRRTG</sequence>
<reference evidence="3 4" key="1">
    <citation type="submission" date="2018-03" db="EMBL/GenBank/DDBJ databases">
        <title>The draft genome of Mesorhizobium sp. 6GN-30.</title>
        <authorList>
            <person name="Liu L."/>
            <person name="Li L."/>
            <person name="Wang T."/>
            <person name="Zhang X."/>
            <person name="Liang L."/>
        </authorList>
    </citation>
    <scope>NUCLEOTIDE SEQUENCE [LARGE SCALE GENOMIC DNA]</scope>
    <source>
        <strain evidence="3 4">6GN30</strain>
    </source>
</reference>
<feature type="transmembrane region" description="Helical" evidence="2">
    <location>
        <begin position="100"/>
        <end position="121"/>
    </location>
</feature>
<keyword evidence="4" id="KW-1185">Reference proteome</keyword>
<feature type="transmembrane region" description="Helical" evidence="2">
    <location>
        <begin position="42"/>
        <end position="62"/>
    </location>
</feature>
<evidence type="ECO:0000256" key="2">
    <source>
        <dbReference type="SAM" id="Phobius"/>
    </source>
</evidence>
<dbReference type="EMBL" id="PXYK01000012">
    <property type="protein sequence ID" value="PSJ59044.1"/>
    <property type="molecule type" value="Genomic_DNA"/>
</dbReference>
<feature type="region of interest" description="Disordered" evidence="1">
    <location>
        <begin position="286"/>
        <end position="306"/>
    </location>
</feature>
<feature type="transmembrane region" description="Helical" evidence="2">
    <location>
        <begin position="216"/>
        <end position="238"/>
    </location>
</feature>
<evidence type="ECO:0000313" key="3">
    <source>
        <dbReference type="EMBL" id="PSJ59044.1"/>
    </source>
</evidence>
<feature type="transmembrane region" description="Helical" evidence="2">
    <location>
        <begin position="160"/>
        <end position="181"/>
    </location>
</feature>
<organism evidence="3 4">
    <name type="scientific">Kumtagia ephedrae</name>
    <dbReference type="NCBI Taxonomy" id="2116701"/>
    <lineage>
        <taxon>Bacteria</taxon>
        <taxon>Pseudomonadati</taxon>
        <taxon>Pseudomonadota</taxon>
        <taxon>Alphaproteobacteria</taxon>
        <taxon>Hyphomicrobiales</taxon>
        <taxon>Phyllobacteriaceae</taxon>
        <taxon>Kumtagia</taxon>
    </lineage>
</organism>
<keyword evidence="2" id="KW-1133">Transmembrane helix</keyword>
<gene>
    <name evidence="3" type="ORF">C7I84_13500</name>
</gene>
<evidence type="ECO:0000256" key="1">
    <source>
        <dbReference type="SAM" id="MobiDB-lite"/>
    </source>
</evidence>
<proteinExistence type="predicted"/>
<keyword evidence="2" id="KW-0472">Membrane</keyword>
<dbReference type="Proteomes" id="UP000241229">
    <property type="component" value="Unassembled WGS sequence"/>
</dbReference>
<dbReference type="RefSeq" id="WP_106772727.1">
    <property type="nucleotide sequence ID" value="NZ_PXYK01000012.1"/>
</dbReference>
<dbReference type="AlphaFoldDB" id="A0A2P7S992"/>
<comment type="caution">
    <text evidence="3">The sequence shown here is derived from an EMBL/GenBank/DDBJ whole genome shotgun (WGS) entry which is preliminary data.</text>
</comment>
<feature type="transmembrane region" description="Helical" evidence="2">
    <location>
        <begin position="127"/>
        <end position="148"/>
    </location>
</feature>
<dbReference type="InterPro" id="IPR008535">
    <property type="entry name" value="DUF817"/>
</dbReference>
<keyword evidence="2" id="KW-0812">Transmembrane</keyword>
<feature type="transmembrane region" description="Helical" evidence="2">
    <location>
        <begin position="68"/>
        <end position="88"/>
    </location>
</feature>
<dbReference type="OrthoDB" id="1550598at2"/>
<accession>A0A2P7S992</accession>